<dbReference type="PATRIC" id="fig|1623450.3.peg.244"/>
<evidence type="ECO:0000256" key="9">
    <source>
        <dbReference type="PROSITE-ProRule" id="PRU00277"/>
    </source>
</evidence>
<comment type="function">
    <text evidence="8">Also involved in hydrogenase metallocenter assembly, probably by participating in the nickel insertion step. This function in hydrogenase biosynthesis requires chaperone activity and the presence of the metal-binding domain, but not PPIase activity.</text>
</comment>
<keyword evidence="7 9" id="KW-0413">Isomerase</keyword>
<evidence type="ECO:0000256" key="8">
    <source>
        <dbReference type="ARBA" id="ARBA00037071"/>
    </source>
</evidence>
<evidence type="ECO:0000256" key="1">
    <source>
        <dbReference type="ARBA" id="ARBA00000971"/>
    </source>
</evidence>
<dbReference type="GO" id="GO:0003755">
    <property type="term" value="F:peptidyl-prolyl cis-trans isomerase activity"/>
    <property type="evidence" value="ECO:0007669"/>
    <property type="project" value="UniProtKB-KW"/>
</dbReference>
<organism evidence="11 12">
    <name type="scientific">Methylophilales bacterium MBRS-H7</name>
    <dbReference type="NCBI Taxonomy" id="1623450"/>
    <lineage>
        <taxon>Bacteria</taxon>
        <taxon>Pseudomonadati</taxon>
        <taxon>Pseudomonadota</taxon>
        <taxon>Betaproteobacteria</taxon>
        <taxon>Nitrosomonadales</taxon>
        <taxon>OM43 clade</taxon>
    </lineage>
</organism>
<dbReference type="AlphaFoldDB" id="A0A0H4JA91"/>
<comment type="subcellular location">
    <subcellularLocation>
        <location evidence="2">Cytoplasm</location>
    </subcellularLocation>
</comment>
<name>A0A0H4JA91_9PROT</name>
<protein>
    <recommendedName>
        <fullName evidence="9">peptidylprolyl isomerase</fullName>
        <ecNumber evidence="9">5.2.1.8</ecNumber>
    </recommendedName>
</protein>
<keyword evidence="4" id="KW-0963">Cytoplasm</keyword>
<dbReference type="PANTHER" id="PTHR47861">
    <property type="entry name" value="FKBP-TYPE PEPTIDYL-PROLYL CIS-TRANS ISOMERASE SLYD"/>
    <property type="match status" value="1"/>
</dbReference>
<evidence type="ECO:0000259" key="10">
    <source>
        <dbReference type="PROSITE" id="PS50059"/>
    </source>
</evidence>
<evidence type="ECO:0000256" key="5">
    <source>
        <dbReference type="ARBA" id="ARBA00023110"/>
    </source>
</evidence>
<dbReference type="OrthoDB" id="9808891at2"/>
<dbReference type="Gene3D" id="3.10.50.40">
    <property type="match status" value="1"/>
</dbReference>
<evidence type="ECO:0000256" key="2">
    <source>
        <dbReference type="ARBA" id="ARBA00004496"/>
    </source>
</evidence>
<evidence type="ECO:0000313" key="11">
    <source>
        <dbReference type="EMBL" id="AKO65417.1"/>
    </source>
</evidence>
<dbReference type="GO" id="GO:0005737">
    <property type="term" value="C:cytoplasm"/>
    <property type="evidence" value="ECO:0007669"/>
    <property type="project" value="UniProtKB-SubCell"/>
</dbReference>
<dbReference type="SUPFAM" id="SSF54534">
    <property type="entry name" value="FKBP-like"/>
    <property type="match status" value="1"/>
</dbReference>
<dbReference type="EC" id="5.2.1.8" evidence="9"/>
<dbReference type="PROSITE" id="PS50059">
    <property type="entry name" value="FKBP_PPIASE"/>
    <property type="match status" value="1"/>
</dbReference>
<accession>A0A0H4JA91</accession>
<dbReference type="InterPro" id="IPR046357">
    <property type="entry name" value="PPIase_dom_sf"/>
</dbReference>
<feature type="domain" description="PPIase FKBP-type" evidence="10">
    <location>
        <begin position="6"/>
        <end position="84"/>
    </location>
</feature>
<evidence type="ECO:0000256" key="3">
    <source>
        <dbReference type="ARBA" id="ARBA00006577"/>
    </source>
</evidence>
<gene>
    <name evidence="11" type="ORF">VI33_01230</name>
</gene>
<dbReference type="GO" id="GO:0042026">
    <property type="term" value="P:protein refolding"/>
    <property type="evidence" value="ECO:0007669"/>
    <property type="project" value="UniProtKB-ARBA"/>
</dbReference>
<comment type="catalytic activity">
    <reaction evidence="1 9">
        <text>[protein]-peptidylproline (omega=180) = [protein]-peptidylproline (omega=0)</text>
        <dbReference type="Rhea" id="RHEA:16237"/>
        <dbReference type="Rhea" id="RHEA-COMP:10747"/>
        <dbReference type="Rhea" id="RHEA-COMP:10748"/>
        <dbReference type="ChEBI" id="CHEBI:83833"/>
        <dbReference type="ChEBI" id="CHEBI:83834"/>
        <dbReference type="EC" id="5.2.1.8"/>
    </reaction>
</comment>
<keyword evidence="6" id="KW-0143">Chaperone</keyword>
<evidence type="ECO:0000256" key="4">
    <source>
        <dbReference type="ARBA" id="ARBA00022490"/>
    </source>
</evidence>
<keyword evidence="12" id="KW-1185">Reference proteome</keyword>
<reference evidence="11 12" key="1">
    <citation type="submission" date="2015-03" db="EMBL/GenBank/DDBJ databases">
        <title>Comparative analysis of the OM43 clade including a novel species from Red Sea uncovers genomic and metabolic diversity among marine methylotrophs.</title>
        <authorList>
            <person name="Jimenez-Infante F."/>
            <person name="Ngugi D.K."/>
            <person name="Vinu M."/>
            <person name="Alam I."/>
            <person name="Kamau A."/>
            <person name="Blom J."/>
            <person name="Bajic V.B."/>
            <person name="Stingl U."/>
        </authorList>
    </citation>
    <scope>NUCLEOTIDE SEQUENCE [LARGE SCALE GENOMIC DNA]</scope>
    <source>
        <strain evidence="11 12">MBRSH7</strain>
    </source>
</reference>
<evidence type="ECO:0000313" key="12">
    <source>
        <dbReference type="Proteomes" id="UP000066549"/>
    </source>
</evidence>
<dbReference type="InterPro" id="IPR001179">
    <property type="entry name" value="PPIase_FKBP_dom"/>
</dbReference>
<dbReference type="EMBL" id="CP011002">
    <property type="protein sequence ID" value="AKO65417.1"/>
    <property type="molecule type" value="Genomic_DNA"/>
</dbReference>
<sequence>MKISMNTVVTIDFELKDSDGQTLEKSNQPISYLHGGFDNIFPKIEESLHGKDKGDTVEVSLEPKDAFGDYDESLVNIESADKFPEKNVKVGMQFEGEDESGEVIVFTVTDVADGKVVVDGNHPWAGQRVLFKATVIDVRSANQEEIAHKHVHGPGGHHHH</sequence>
<dbReference type="Proteomes" id="UP000066549">
    <property type="component" value="Chromosome"/>
</dbReference>
<proteinExistence type="inferred from homology"/>
<comment type="similarity">
    <text evidence="3">Belongs to the FKBP-type PPIase family.</text>
</comment>
<dbReference type="PANTHER" id="PTHR47861:SF3">
    <property type="entry name" value="FKBP-TYPE PEPTIDYL-PROLYL CIS-TRANS ISOMERASE SLYD"/>
    <property type="match status" value="1"/>
</dbReference>
<keyword evidence="5 9" id="KW-0697">Rotamase</keyword>
<evidence type="ECO:0000256" key="7">
    <source>
        <dbReference type="ARBA" id="ARBA00023235"/>
    </source>
</evidence>
<evidence type="ECO:0000256" key="6">
    <source>
        <dbReference type="ARBA" id="ARBA00023186"/>
    </source>
</evidence>